<keyword evidence="2" id="KW-1133">Transmembrane helix</keyword>
<dbReference type="EMBL" id="AMPO01000011">
    <property type="protein sequence ID" value="EKF84947.1"/>
    <property type="molecule type" value="Genomic_DNA"/>
</dbReference>
<protein>
    <submittedName>
        <fullName evidence="3">Uncharacterized protein</fullName>
    </submittedName>
</protein>
<comment type="caution">
    <text evidence="3">The sequence shown here is derived from an EMBL/GenBank/DDBJ whole genome shotgun (WGS) entry which is preliminary data.</text>
</comment>
<feature type="transmembrane region" description="Helical" evidence="2">
    <location>
        <begin position="171"/>
        <end position="191"/>
    </location>
</feature>
<keyword evidence="1" id="KW-0175">Coiled coil</keyword>
<feature type="transmembrane region" description="Helical" evidence="2">
    <location>
        <begin position="109"/>
        <end position="131"/>
    </location>
</feature>
<evidence type="ECO:0000256" key="1">
    <source>
        <dbReference type="SAM" id="Coils"/>
    </source>
</evidence>
<sequence>MAAEEEKKLEKSVDELNQQRIDLEKEINNLNLTKIEKLESINGELETKIEWLDKERIRATKERDNLLRKVRHSKEKNWKNALKMVAILGVLDLVVIPLIITLLKIPLQWIFVSMGLVTFFGVMLIVNYMSGTSPFNTGEIRKAITVSFLTVYLAIVPMAYGMVIFPGGSSALPIVNNLSWLMGAIIILYFATRPLEQYIKTIYEKK</sequence>
<feature type="transmembrane region" description="Helical" evidence="2">
    <location>
        <begin position="143"/>
        <end position="165"/>
    </location>
</feature>
<feature type="transmembrane region" description="Helical" evidence="2">
    <location>
        <begin position="81"/>
        <end position="103"/>
    </location>
</feature>
<dbReference type="RefSeq" id="WP_004031707.1">
    <property type="nucleotide sequence ID" value="NZ_AMPO01000011.1"/>
</dbReference>
<dbReference type="PATRIC" id="fig|1204725.3.peg.2237"/>
<reference evidence="3 4" key="1">
    <citation type="journal article" date="2012" name="J. Bacteriol.">
        <title>Draft genome sequence of Methanobacterium formicicum DSM 3637, an archaebacterium isolated from the methane producer amoeba Pelomyxa palustris.</title>
        <authorList>
            <person name="Gutierrez G."/>
        </authorList>
    </citation>
    <scope>NUCLEOTIDE SEQUENCE [LARGE SCALE GENOMIC DNA]</scope>
    <source>
        <strain evidence="4">DSM 3637 / PP1</strain>
    </source>
</reference>
<keyword evidence="2" id="KW-0812">Transmembrane</keyword>
<keyword evidence="2" id="KW-0472">Membrane</keyword>
<evidence type="ECO:0000313" key="3">
    <source>
        <dbReference type="EMBL" id="EKF84947.1"/>
    </source>
</evidence>
<keyword evidence="4" id="KW-1185">Reference proteome</keyword>
<dbReference type="OrthoDB" id="71242at2157"/>
<proteinExistence type="predicted"/>
<gene>
    <name evidence="3" type="ORF">A994_11137</name>
</gene>
<dbReference type="Proteomes" id="UP000007360">
    <property type="component" value="Unassembled WGS sequence"/>
</dbReference>
<feature type="coiled-coil region" evidence="1">
    <location>
        <begin position="2"/>
        <end position="55"/>
    </location>
</feature>
<dbReference type="AlphaFoldDB" id="K2R168"/>
<evidence type="ECO:0000313" key="4">
    <source>
        <dbReference type="Proteomes" id="UP000007360"/>
    </source>
</evidence>
<accession>K2R168</accession>
<evidence type="ECO:0000256" key="2">
    <source>
        <dbReference type="SAM" id="Phobius"/>
    </source>
</evidence>
<organism evidence="3 4">
    <name type="scientific">Methanobacterium formicicum (strain DSM 3637 / PP1)</name>
    <dbReference type="NCBI Taxonomy" id="1204725"/>
    <lineage>
        <taxon>Archaea</taxon>
        <taxon>Methanobacteriati</taxon>
        <taxon>Methanobacteriota</taxon>
        <taxon>Methanomada group</taxon>
        <taxon>Methanobacteria</taxon>
        <taxon>Methanobacteriales</taxon>
        <taxon>Methanobacteriaceae</taxon>
        <taxon>Methanobacterium</taxon>
    </lineage>
</organism>
<name>K2R168_METFP</name>